<evidence type="ECO:0000256" key="4">
    <source>
        <dbReference type="ARBA" id="ARBA00022490"/>
    </source>
</evidence>
<dbReference type="Pfam" id="PF09341">
    <property type="entry name" value="Pcc1"/>
    <property type="match status" value="1"/>
</dbReference>
<evidence type="ECO:0000256" key="10">
    <source>
        <dbReference type="SAM" id="MobiDB-lite"/>
    </source>
</evidence>
<dbReference type="GO" id="GO:0008033">
    <property type="term" value="P:tRNA processing"/>
    <property type="evidence" value="ECO:0007669"/>
    <property type="project" value="UniProtKB-KW"/>
</dbReference>
<evidence type="ECO:0000256" key="2">
    <source>
        <dbReference type="ARBA" id="ARBA00004496"/>
    </source>
</evidence>
<keyword evidence="4" id="KW-0963">Cytoplasm</keyword>
<comment type="function">
    <text evidence="7">Component of the EKC/KEOPS complex that is required for the formation of a threonylcarbamoyl group on adenosine at position 37 (t(6)A37) in tRNAs that read codons beginning with adenine. The complex is probably involved in the transfer of the threonylcarbamoyl moiety of threonylcarbamoyl-AMP (TC-AMP) to the N6 group of A37. LAGE3 functions as a dimerization module for the complex.</text>
</comment>
<comment type="similarity">
    <text evidence="3">Belongs to the CTAG/PCC1 family.</text>
</comment>
<evidence type="ECO:0000256" key="3">
    <source>
        <dbReference type="ARBA" id="ARBA00007073"/>
    </source>
</evidence>
<evidence type="ECO:0000313" key="12">
    <source>
        <dbReference type="Proteomes" id="UP000261380"/>
    </source>
</evidence>
<sequence>EREEQPEAAGRADTHSGCWRRSVPGGERPPPAASGSRRRGRGSRGGGAERSGAASSSSTILDIPFPSSREATVALRSLSPDREPRRGGISKRLSVSGSTLSVRWSADEARILRVSVNSFLDHLSLVVETMELFGPPVDL</sequence>
<evidence type="ECO:0000256" key="7">
    <source>
        <dbReference type="ARBA" id="ARBA00053047"/>
    </source>
</evidence>
<accession>A0A3B5MBY4</accession>
<keyword evidence="6" id="KW-0539">Nucleus</keyword>
<dbReference type="Proteomes" id="UP000261380">
    <property type="component" value="Unplaced"/>
</dbReference>
<organism evidence="11 12">
    <name type="scientific">Xiphophorus couchianus</name>
    <name type="common">Monterrey platyfish</name>
    <dbReference type="NCBI Taxonomy" id="32473"/>
    <lineage>
        <taxon>Eukaryota</taxon>
        <taxon>Metazoa</taxon>
        <taxon>Chordata</taxon>
        <taxon>Craniata</taxon>
        <taxon>Vertebrata</taxon>
        <taxon>Euteleostomi</taxon>
        <taxon>Actinopterygii</taxon>
        <taxon>Neopterygii</taxon>
        <taxon>Teleostei</taxon>
        <taxon>Neoteleostei</taxon>
        <taxon>Acanthomorphata</taxon>
        <taxon>Ovalentaria</taxon>
        <taxon>Atherinomorphae</taxon>
        <taxon>Cyprinodontiformes</taxon>
        <taxon>Poeciliidae</taxon>
        <taxon>Poeciliinae</taxon>
        <taxon>Xiphophorus</taxon>
    </lineage>
</organism>
<evidence type="ECO:0000256" key="5">
    <source>
        <dbReference type="ARBA" id="ARBA00022694"/>
    </source>
</evidence>
<feature type="region of interest" description="Disordered" evidence="10">
    <location>
        <begin position="1"/>
        <end position="65"/>
    </location>
</feature>
<dbReference type="Gene3D" id="3.30.310.50">
    <property type="entry name" value="Alpha-D-phosphohexomutase, C-terminal domain"/>
    <property type="match status" value="1"/>
</dbReference>
<dbReference type="Ensembl" id="ENSXCOT00000022032.1">
    <property type="protein sequence ID" value="ENSXCOP00000021768.1"/>
    <property type="gene ID" value="ENSXCOG00000016269.1"/>
</dbReference>
<dbReference type="AlphaFoldDB" id="A0A3B5MBY4"/>
<dbReference type="FunFam" id="3.30.310.50:FF:000005">
    <property type="entry name" value="L antigen family member 3"/>
    <property type="match status" value="1"/>
</dbReference>
<dbReference type="GO" id="GO:0005634">
    <property type="term" value="C:nucleus"/>
    <property type="evidence" value="ECO:0007669"/>
    <property type="project" value="UniProtKB-SubCell"/>
</dbReference>
<evidence type="ECO:0000313" key="11">
    <source>
        <dbReference type="Ensembl" id="ENSXCOP00000021768.1"/>
    </source>
</evidence>
<reference evidence="11" key="1">
    <citation type="submission" date="2025-08" db="UniProtKB">
        <authorList>
            <consortium name="Ensembl"/>
        </authorList>
    </citation>
    <scope>IDENTIFICATION</scope>
</reference>
<evidence type="ECO:0000256" key="1">
    <source>
        <dbReference type="ARBA" id="ARBA00004123"/>
    </source>
</evidence>
<evidence type="ECO:0000256" key="8">
    <source>
        <dbReference type="ARBA" id="ARBA00062157"/>
    </source>
</evidence>
<dbReference type="GO" id="GO:0070525">
    <property type="term" value="P:tRNA threonylcarbamoyladenosine metabolic process"/>
    <property type="evidence" value="ECO:0007669"/>
    <property type="project" value="TreeGrafter"/>
</dbReference>
<name>A0A3B5MBY4_9TELE</name>
<keyword evidence="5" id="KW-0819">tRNA processing</keyword>
<dbReference type="PANTHER" id="PTHR31283">
    <property type="entry name" value="EKC/KEOPS COMPLEX SUBUNIT PCC1 FAMILY MEMBER"/>
    <property type="match status" value="1"/>
</dbReference>
<evidence type="ECO:0000256" key="6">
    <source>
        <dbReference type="ARBA" id="ARBA00023242"/>
    </source>
</evidence>
<evidence type="ECO:0000256" key="9">
    <source>
        <dbReference type="ARBA" id="ARBA00076355"/>
    </source>
</evidence>
<dbReference type="PANTHER" id="PTHR31283:SF5">
    <property type="entry name" value="EKC_KEOPS COMPLEX SUBUNIT LAGE3"/>
    <property type="match status" value="1"/>
</dbReference>
<comment type="subcellular location">
    <subcellularLocation>
        <location evidence="2">Cytoplasm</location>
    </subcellularLocation>
    <subcellularLocation>
        <location evidence="1">Nucleus</location>
    </subcellularLocation>
</comment>
<dbReference type="GO" id="GO:0000408">
    <property type="term" value="C:EKC/KEOPS complex"/>
    <property type="evidence" value="ECO:0007669"/>
    <property type="project" value="TreeGrafter"/>
</dbReference>
<dbReference type="GeneTree" id="ENSGT00410000025802"/>
<dbReference type="GO" id="GO:0005737">
    <property type="term" value="C:cytoplasm"/>
    <property type="evidence" value="ECO:0007669"/>
    <property type="project" value="UniProtKB-SubCell"/>
</dbReference>
<dbReference type="InterPro" id="IPR015419">
    <property type="entry name" value="CTAG/Pcc1"/>
</dbReference>
<keyword evidence="12" id="KW-1185">Reference proteome</keyword>
<protein>
    <recommendedName>
        <fullName evidence="9">L antigen family member 3</fullName>
    </recommendedName>
</protein>
<reference evidence="11" key="2">
    <citation type="submission" date="2025-09" db="UniProtKB">
        <authorList>
            <consortium name="Ensembl"/>
        </authorList>
    </citation>
    <scope>IDENTIFICATION</scope>
</reference>
<proteinExistence type="inferred from homology"/>
<comment type="subunit">
    <text evidence="8">Component of the EKC/KEOPS complex composed of at least GON7, TP53RK, TPRKB, OSGEP and LAGE3; the whole complex dimerizes.</text>
</comment>